<dbReference type="SMART" id="SM00220">
    <property type="entry name" value="S_TKc"/>
    <property type="match status" value="1"/>
</dbReference>
<dbReference type="SUPFAM" id="SSF56112">
    <property type="entry name" value="Protein kinase-like (PK-like)"/>
    <property type="match status" value="1"/>
</dbReference>
<name>A0A1J4J3J9_9EUKA</name>
<comment type="caution">
    <text evidence="2">The sequence shown here is derived from an EMBL/GenBank/DDBJ whole genome shotgun (WGS) entry which is preliminary data.</text>
</comment>
<dbReference type="GeneID" id="94831032"/>
<proteinExistence type="predicted"/>
<evidence type="ECO:0000313" key="3">
    <source>
        <dbReference type="Proteomes" id="UP000179807"/>
    </source>
</evidence>
<dbReference type="VEuPathDB" id="TrichDB:TRFO_11943"/>
<feature type="domain" description="Protein kinase" evidence="1">
    <location>
        <begin position="42"/>
        <end position="311"/>
    </location>
</feature>
<dbReference type="GO" id="GO:0005524">
    <property type="term" value="F:ATP binding"/>
    <property type="evidence" value="ECO:0007669"/>
    <property type="project" value="InterPro"/>
</dbReference>
<dbReference type="InterPro" id="IPR050235">
    <property type="entry name" value="CK1_Ser-Thr_kinase"/>
</dbReference>
<dbReference type="EMBL" id="MLAK01001415">
    <property type="protein sequence ID" value="OHS93313.1"/>
    <property type="molecule type" value="Genomic_DNA"/>
</dbReference>
<protein>
    <submittedName>
        <fullName evidence="2">Casein kinase I isoform delta-like protein</fullName>
    </submittedName>
</protein>
<keyword evidence="3" id="KW-1185">Reference proteome</keyword>
<dbReference type="AlphaFoldDB" id="A0A1J4J3J9"/>
<organism evidence="2 3">
    <name type="scientific">Tritrichomonas foetus</name>
    <dbReference type="NCBI Taxonomy" id="1144522"/>
    <lineage>
        <taxon>Eukaryota</taxon>
        <taxon>Metamonada</taxon>
        <taxon>Parabasalia</taxon>
        <taxon>Tritrichomonadida</taxon>
        <taxon>Tritrichomonadidae</taxon>
        <taxon>Tritrichomonas</taxon>
    </lineage>
</organism>
<dbReference type="Gene3D" id="1.10.510.10">
    <property type="entry name" value="Transferase(Phosphotransferase) domain 1"/>
    <property type="match status" value="1"/>
</dbReference>
<sequence>MNTKYNVNSNLYIFGNGSKKNLTLKKSDIFLMEIPPIIVQRFKVLEKINSKTNSVYFCEHLTNQSRYVVKFESTFFGGNSLQKENMIYESMSGSPGVPKVLYHGNENNYNITIVEYVGESLSSLLKKQPNKKFSLKTVLMLADQMLNLIEYLHENHYIYHLINPSNYVIGKPSEPNQLFMMNFTEALQYRDASTQQHLLIHDAPEISRNPVFAPINGHMGLAQSRRDDLESIGYVLVYLLKGCLPWKGIKEPNLREKFTKITEIKLSYSYEALCSDIPEEFVQYFKNVRSLGFDEQPNYAELRSLFRNLFIKSGFVFDYVFDWTQTMKIAPQQTPKNRRNSVKITTPTFTGDEIIRTSSYYDNIRNSNSAKALTPLSSSAPKLPALIPLTSANHRFLLEPNNIRKRVGLLKGGNSTRSSSQFFDLGQSLCCKKLL</sequence>
<dbReference type="GO" id="GO:0004672">
    <property type="term" value="F:protein kinase activity"/>
    <property type="evidence" value="ECO:0007669"/>
    <property type="project" value="InterPro"/>
</dbReference>
<dbReference type="InterPro" id="IPR011009">
    <property type="entry name" value="Kinase-like_dom_sf"/>
</dbReference>
<dbReference type="PANTHER" id="PTHR11909">
    <property type="entry name" value="CASEIN KINASE-RELATED"/>
    <property type="match status" value="1"/>
</dbReference>
<reference evidence="2" key="1">
    <citation type="submission" date="2016-10" db="EMBL/GenBank/DDBJ databases">
        <authorList>
            <person name="Benchimol M."/>
            <person name="Almeida L.G."/>
            <person name="Vasconcelos A.T."/>
            <person name="Perreira-Neves A."/>
            <person name="Rosa I.A."/>
            <person name="Tasca T."/>
            <person name="Bogo M.R."/>
            <person name="de Souza W."/>
        </authorList>
    </citation>
    <scope>NUCLEOTIDE SEQUENCE [LARGE SCALE GENOMIC DNA]</scope>
    <source>
        <strain evidence="2">K</strain>
    </source>
</reference>
<accession>A0A1J4J3J9</accession>
<evidence type="ECO:0000259" key="1">
    <source>
        <dbReference type="PROSITE" id="PS50011"/>
    </source>
</evidence>
<dbReference type="InterPro" id="IPR000719">
    <property type="entry name" value="Prot_kinase_dom"/>
</dbReference>
<gene>
    <name evidence="2" type="ORF">TRFO_11943</name>
</gene>
<dbReference type="RefSeq" id="XP_068346450.1">
    <property type="nucleotide sequence ID" value="XM_068496328.1"/>
</dbReference>
<dbReference type="PROSITE" id="PS50011">
    <property type="entry name" value="PROTEIN_KINASE_DOM"/>
    <property type="match status" value="1"/>
</dbReference>
<evidence type="ECO:0000313" key="2">
    <source>
        <dbReference type="EMBL" id="OHS93313.1"/>
    </source>
</evidence>
<dbReference type="Proteomes" id="UP000179807">
    <property type="component" value="Unassembled WGS sequence"/>
</dbReference>